<organism evidence="2 3">
    <name type="scientific">Phocaeicola vulgatus PC510</name>
    <dbReference type="NCBI Taxonomy" id="702446"/>
    <lineage>
        <taxon>Bacteria</taxon>
        <taxon>Pseudomonadati</taxon>
        <taxon>Bacteroidota</taxon>
        <taxon>Bacteroidia</taxon>
        <taxon>Bacteroidales</taxon>
        <taxon>Bacteroidaceae</taxon>
        <taxon>Phocaeicola</taxon>
    </lineage>
</organism>
<feature type="region of interest" description="Disordered" evidence="1">
    <location>
        <begin position="51"/>
        <end position="76"/>
    </location>
</feature>
<keyword evidence="2" id="KW-0449">Lipoprotein</keyword>
<feature type="compositionally biased region" description="Polar residues" evidence="1">
    <location>
        <begin position="51"/>
        <end position="66"/>
    </location>
</feature>
<proteinExistence type="predicted"/>
<gene>
    <name evidence="2" type="ORF">CUU_0582</name>
</gene>
<dbReference type="CDD" id="cd13120">
    <property type="entry name" value="BF2867_like_N"/>
    <property type="match status" value="1"/>
</dbReference>
<feature type="compositionally biased region" description="Basic and acidic residues" evidence="1">
    <location>
        <begin position="67"/>
        <end position="76"/>
    </location>
</feature>
<sequence>MNKNILLEMIFGAALLLFTACTQDELTEQGNTLPEGMYPLEISSVTLGTEVSSQPWGADSPQTRVSENPDRNSSKWDGGETIYVKLDNTDEIGEFKINKIDENITVTPANTVYWTKRTDNVTAWYPANGEIRLDNQQGGNLAYVLLATASNASYNSPVTLDFSHQLAKIRVKLTGEKAGNVNDIKIESYTYCTNTNGAVKGNETSVGEITMYKVDDKTYEANVAPGMDIAKFKVNGGEWVDLSTKVTPVKGKVYEISIDVKKASLKPDGGKFTVNEGDNVIIKDYTGTEPIVVNGSATITLDNVKLTTTGTTMEINNGATVTLNVVGKDNVFTSTSGAGIKIMDTTNSGQRGSITINGTNASSSKLKVTAASGAAIGFRMAGDKDMAKYCGNIEINNITLETTGGNGSPAIGISAIESDGYDTEKTYGKISINGSTVNASSTGGAACIGTPSHNTSSPFTLEGISISYSTITATAGGNQAACIGFGYTANTAGGFKKVIQKIEFTNTTLNLTTGTSNKVGFGEGDDSRQLTDGIWNNGSKVGDTGWNPQ</sequence>
<accession>D4V8C0</accession>
<evidence type="ECO:0000256" key="1">
    <source>
        <dbReference type="SAM" id="MobiDB-lite"/>
    </source>
</evidence>
<dbReference type="AlphaFoldDB" id="D4V8C0"/>
<dbReference type="Pfam" id="PF13149">
    <property type="entry name" value="Mfa_like_1"/>
    <property type="match status" value="1"/>
</dbReference>
<dbReference type="Proteomes" id="UP000004563">
    <property type="component" value="Unassembled WGS sequence"/>
</dbReference>
<reference evidence="2 3" key="1">
    <citation type="journal article" date="2011" name="J. Bacteriol.">
        <title>Draft genome sequence of Bacteroides vulgatus PC510, a strain isolated from human feces.</title>
        <authorList>
            <person name="Cuiv P.O."/>
            <person name="Klaassens E.S."/>
            <person name="Durkin A.S."/>
            <person name="Harkins D.M."/>
            <person name="Foster L."/>
            <person name="McCorrison J."/>
            <person name="Torralba M."/>
            <person name="Nelson K.E."/>
            <person name="Morrison M."/>
        </authorList>
    </citation>
    <scope>NUCLEOTIDE SEQUENCE [LARGE SCALE GENOMIC DNA]</scope>
    <source>
        <strain evidence="2 3">PC510</strain>
    </source>
</reference>
<dbReference type="InterPro" id="IPR025049">
    <property type="entry name" value="Mfa-like_1"/>
</dbReference>
<comment type="caution">
    <text evidence="2">The sequence shown here is derived from an EMBL/GenBank/DDBJ whole genome shotgun (WGS) entry which is preliminary data.</text>
</comment>
<protein>
    <submittedName>
        <fullName evidence="2">Putative lipoprotein</fullName>
    </submittedName>
</protein>
<evidence type="ECO:0000313" key="3">
    <source>
        <dbReference type="Proteomes" id="UP000004563"/>
    </source>
</evidence>
<dbReference type="EMBL" id="ADKO01000069">
    <property type="protein sequence ID" value="EFG17807.1"/>
    <property type="molecule type" value="Genomic_DNA"/>
</dbReference>
<evidence type="ECO:0000313" key="2">
    <source>
        <dbReference type="EMBL" id="EFG17807.1"/>
    </source>
</evidence>
<dbReference type="RefSeq" id="WP_005842683.1">
    <property type="nucleotide sequence ID" value="NZ_ADKO01000069.1"/>
</dbReference>
<name>D4V8C0_PHOVU</name>
<dbReference type="PROSITE" id="PS51257">
    <property type="entry name" value="PROKAR_LIPOPROTEIN"/>
    <property type="match status" value="1"/>
</dbReference>
<feature type="region of interest" description="Disordered" evidence="1">
    <location>
        <begin position="520"/>
        <end position="549"/>
    </location>
</feature>